<keyword evidence="2" id="KW-0238">DNA-binding</keyword>
<sequence length="297" mass="33766">MQQNDEIGPAKGVDVFSIYPSNFALSFLKPFWSTPSQPPHYAGSYTVFLCLSGKGRLELDGRPYCIERGSVWITPSDAPAAWQEYSRPEPSVFQLPFSIQFVRDNHNDPYTRALLDFLNGKSSAVGFDPSLCDYSEFLKNRIGSKKQFCIESVLVSFLLDSVLTLAEGSTLLSDKEKILIYVNEHAREKITVSDLAKLLSISERSLFYFFSENFQTSPNDFINRIRMRSAAECLQKGLSVKEVSDMYRFSECTSFYRMFKKYFGITPTEYQRLIEVGKDTPNEYRGGGYIDTCPPNA</sequence>
<dbReference type="EMBL" id="JAFBIT010000001">
    <property type="protein sequence ID" value="MCF2651235.1"/>
    <property type="molecule type" value="Genomic_DNA"/>
</dbReference>
<dbReference type="InterPro" id="IPR009057">
    <property type="entry name" value="Homeodomain-like_sf"/>
</dbReference>
<evidence type="ECO:0000256" key="1">
    <source>
        <dbReference type="ARBA" id="ARBA00023015"/>
    </source>
</evidence>
<evidence type="ECO:0000313" key="5">
    <source>
        <dbReference type="EMBL" id="MCF2651235.1"/>
    </source>
</evidence>
<dbReference type="PROSITE" id="PS00041">
    <property type="entry name" value="HTH_ARAC_FAMILY_1"/>
    <property type="match status" value="1"/>
</dbReference>
<reference evidence="5 6" key="1">
    <citation type="submission" date="2020-12" db="EMBL/GenBank/DDBJ databases">
        <title>Whole genome sequences of gut porcine anaerobes.</title>
        <authorList>
            <person name="Kubasova T."/>
            <person name="Jahodarova E."/>
            <person name="Rychlik I."/>
        </authorList>
    </citation>
    <scope>NUCLEOTIDE SEQUENCE [LARGE SCALE GENOMIC DNA]</scope>
    <source>
        <strain evidence="5 6">An867</strain>
    </source>
</reference>
<dbReference type="InterPro" id="IPR014710">
    <property type="entry name" value="RmlC-like_jellyroll"/>
</dbReference>
<dbReference type="PROSITE" id="PS01124">
    <property type="entry name" value="HTH_ARAC_FAMILY_2"/>
    <property type="match status" value="1"/>
</dbReference>
<dbReference type="SMART" id="SM00342">
    <property type="entry name" value="HTH_ARAC"/>
    <property type="match status" value="1"/>
</dbReference>
<dbReference type="PANTHER" id="PTHR43280:SF28">
    <property type="entry name" value="HTH-TYPE TRANSCRIPTIONAL ACTIVATOR RHAS"/>
    <property type="match status" value="1"/>
</dbReference>
<comment type="caution">
    <text evidence="5">The sequence shown here is derived from an EMBL/GenBank/DDBJ whole genome shotgun (WGS) entry which is preliminary data.</text>
</comment>
<evidence type="ECO:0000313" key="6">
    <source>
        <dbReference type="Proteomes" id="UP001299220"/>
    </source>
</evidence>
<dbReference type="Gene3D" id="2.60.120.10">
    <property type="entry name" value="Jelly Rolls"/>
    <property type="match status" value="1"/>
</dbReference>
<feature type="domain" description="HTH araC/xylS-type" evidence="4">
    <location>
        <begin position="176"/>
        <end position="273"/>
    </location>
</feature>
<keyword evidence="1" id="KW-0805">Transcription regulation</keyword>
<proteinExistence type="predicted"/>
<protein>
    <submittedName>
        <fullName evidence="5">AraC family transcriptional regulator</fullName>
    </submittedName>
</protein>
<dbReference type="PANTHER" id="PTHR43280">
    <property type="entry name" value="ARAC-FAMILY TRANSCRIPTIONAL REGULATOR"/>
    <property type="match status" value="1"/>
</dbReference>
<dbReference type="SUPFAM" id="SSF46689">
    <property type="entry name" value="Homeodomain-like"/>
    <property type="match status" value="2"/>
</dbReference>
<organism evidence="5 6">
    <name type="scientific">Anaeromassilibacillus senegalensis</name>
    <dbReference type="NCBI Taxonomy" id="1673717"/>
    <lineage>
        <taxon>Bacteria</taxon>
        <taxon>Bacillati</taxon>
        <taxon>Bacillota</taxon>
        <taxon>Clostridia</taxon>
        <taxon>Eubacteriales</taxon>
        <taxon>Acutalibacteraceae</taxon>
        <taxon>Anaeromassilibacillus</taxon>
    </lineage>
</organism>
<dbReference type="Pfam" id="PF12833">
    <property type="entry name" value="HTH_18"/>
    <property type="match status" value="1"/>
</dbReference>
<dbReference type="RefSeq" id="WP_235322172.1">
    <property type="nucleotide sequence ID" value="NZ_JAFBIT010000001.1"/>
</dbReference>
<evidence type="ECO:0000256" key="2">
    <source>
        <dbReference type="ARBA" id="ARBA00023125"/>
    </source>
</evidence>
<dbReference type="Gene3D" id="1.10.10.60">
    <property type="entry name" value="Homeodomain-like"/>
    <property type="match status" value="1"/>
</dbReference>
<keyword evidence="3" id="KW-0804">Transcription</keyword>
<dbReference type="SUPFAM" id="SSF51182">
    <property type="entry name" value="RmlC-like cupins"/>
    <property type="match status" value="1"/>
</dbReference>
<dbReference type="InterPro" id="IPR011051">
    <property type="entry name" value="RmlC_Cupin_sf"/>
</dbReference>
<evidence type="ECO:0000256" key="3">
    <source>
        <dbReference type="ARBA" id="ARBA00023163"/>
    </source>
</evidence>
<name>A0ABS9CK78_9FIRM</name>
<evidence type="ECO:0000259" key="4">
    <source>
        <dbReference type="PROSITE" id="PS01124"/>
    </source>
</evidence>
<dbReference type="InterPro" id="IPR018060">
    <property type="entry name" value="HTH_AraC"/>
</dbReference>
<accession>A0ABS9CK78</accession>
<gene>
    <name evidence="5" type="ORF">JQM67_01230</name>
</gene>
<dbReference type="InterPro" id="IPR018062">
    <property type="entry name" value="HTH_AraC-typ_CS"/>
</dbReference>
<keyword evidence="6" id="KW-1185">Reference proteome</keyword>
<dbReference type="Proteomes" id="UP001299220">
    <property type="component" value="Unassembled WGS sequence"/>
</dbReference>